<sequence length="200" mass="21499">MTRSIGFAAACAAALVAAPAAAQYRTQEPQAPGYAAPNLRLPPVDARGDFVTPNRDLTGHAAFWNVKIALNVAAIGCRHPGSLRLIADYNDIIARHGNLIRAAEGAVIARTGVAVRDRMSTKLFNYFAQPPAQKQFCPVAGSVAERMRGMSSAQAIEAAPALIAELDRPFTDFYRAYAQYQVDLAEWRSGRTVELASAKP</sequence>
<keyword evidence="1" id="KW-0732">Signal</keyword>
<dbReference type="EMBL" id="BAAAFE010000007">
    <property type="protein sequence ID" value="GAA0863624.1"/>
    <property type="molecule type" value="Genomic_DNA"/>
</dbReference>
<dbReference type="Proteomes" id="UP001500738">
    <property type="component" value="Unassembled WGS sequence"/>
</dbReference>
<proteinExistence type="predicted"/>
<protein>
    <submittedName>
        <fullName evidence="2">Uncharacterized protein</fullName>
    </submittedName>
</protein>
<feature type="signal peptide" evidence="1">
    <location>
        <begin position="1"/>
        <end position="22"/>
    </location>
</feature>
<feature type="chain" id="PRO_5045705801" evidence="1">
    <location>
        <begin position="23"/>
        <end position="200"/>
    </location>
</feature>
<gene>
    <name evidence="2" type="ORF">GCM10009115_14900</name>
</gene>
<accession>A0ABN1M448</accession>
<dbReference type="RefSeq" id="WP_215353443.1">
    <property type="nucleotide sequence ID" value="NZ_BAAAFE010000007.1"/>
</dbReference>
<keyword evidence="3" id="KW-1185">Reference proteome</keyword>
<evidence type="ECO:0000256" key="1">
    <source>
        <dbReference type="SAM" id="SignalP"/>
    </source>
</evidence>
<organism evidence="2 3">
    <name type="scientific">Sphingopyxis soli</name>
    <dbReference type="NCBI Taxonomy" id="592051"/>
    <lineage>
        <taxon>Bacteria</taxon>
        <taxon>Pseudomonadati</taxon>
        <taxon>Pseudomonadota</taxon>
        <taxon>Alphaproteobacteria</taxon>
        <taxon>Sphingomonadales</taxon>
        <taxon>Sphingomonadaceae</taxon>
        <taxon>Sphingopyxis</taxon>
    </lineage>
</organism>
<evidence type="ECO:0000313" key="3">
    <source>
        <dbReference type="Proteomes" id="UP001500738"/>
    </source>
</evidence>
<reference evidence="2 3" key="1">
    <citation type="journal article" date="2019" name="Int. J. Syst. Evol. Microbiol.">
        <title>The Global Catalogue of Microorganisms (GCM) 10K type strain sequencing project: providing services to taxonomists for standard genome sequencing and annotation.</title>
        <authorList>
            <consortium name="The Broad Institute Genomics Platform"/>
            <consortium name="The Broad Institute Genome Sequencing Center for Infectious Disease"/>
            <person name="Wu L."/>
            <person name="Ma J."/>
        </authorList>
    </citation>
    <scope>NUCLEOTIDE SEQUENCE [LARGE SCALE GENOMIC DNA]</scope>
    <source>
        <strain evidence="2 3">JCM 15910</strain>
    </source>
</reference>
<evidence type="ECO:0000313" key="2">
    <source>
        <dbReference type="EMBL" id="GAA0863624.1"/>
    </source>
</evidence>
<name>A0ABN1M448_9SPHN</name>
<comment type="caution">
    <text evidence="2">The sequence shown here is derived from an EMBL/GenBank/DDBJ whole genome shotgun (WGS) entry which is preliminary data.</text>
</comment>